<reference evidence="2" key="1">
    <citation type="submission" date="2025-05" db="UniProtKB">
        <authorList>
            <consortium name="EnsemblMetazoa"/>
        </authorList>
    </citation>
    <scope>IDENTIFICATION</scope>
</reference>
<proteinExistence type="predicted"/>
<dbReference type="EnsemblMetazoa" id="XM_050651120.1">
    <property type="protein sequence ID" value="XP_050507077.1"/>
    <property type="gene ID" value="LOC126884839"/>
</dbReference>
<dbReference type="GeneID" id="126884839"/>
<sequence length="162" mass="18478">MTKLEVPDCWNAILPLLGHVYNKCQGHHYSKKKKSRSIAMTALTLLAFLFFLHILQQCLHDQVETTTVAPTTIVMQANIQTAKEGAHNLAKDSGHSYNRDSMKESQIRAASDEIEVTTSYSSEERKMLQESSKEGGSFYQYDKVHVPVKMKMVERPHKIKRL</sequence>
<keyword evidence="1" id="KW-1133">Transmembrane helix</keyword>
<protein>
    <submittedName>
        <fullName evidence="2">Uncharacterized protein</fullName>
    </submittedName>
</protein>
<keyword evidence="1" id="KW-0472">Membrane</keyword>
<dbReference type="RefSeq" id="XP_050507077.1">
    <property type="nucleotide sequence ID" value="XM_050651120.1"/>
</dbReference>
<keyword evidence="1" id="KW-0812">Transmembrane</keyword>
<accession>A0ABM5KA61</accession>
<organism evidence="2 3">
    <name type="scientific">Diabrotica virgifera virgifera</name>
    <name type="common">western corn rootworm</name>
    <dbReference type="NCBI Taxonomy" id="50390"/>
    <lineage>
        <taxon>Eukaryota</taxon>
        <taxon>Metazoa</taxon>
        <taxon>Ecdysozoa</taxon>
        <taxon>Arthropoda</taxon>
        <taxon>Hexapoda</taxon>
        <taxon>Insecta</taxon>
        <taxon>Pterygota</taxon>
        <taxon>Neoptera</taxon>
        <taxon>Endopterygota</taxon>
        <taxon>Coleoptera</taxon>
        <taxon>Polyphaga</taxon>
        <taxon>Cucujiformia</taxon>
        <taxon>Chrysomeloidea</taxon>
        <taxon>Chrysomelidae</taxon>
        <taxon>Galerucinae</taxon>
        <taxon>Diabroticina</taxon>
        <taxon>Diabroticites</taxon>
        <taxon>Diabrotica</taxon>
    </lineage>
</organism>
<name>A0ABM5KA61_DIAVI</name>
<keyword evidence="3" id="KW-1185">Reference proteome</keyword>
<evidence type="ECO:0000313" key="3">
    <source>
        <dbReference type="Proteomes" id="UP001652700"/>
    </source>
</evidence>
<evidence type="ECO:0000313" key="2">
    <source>
        <dbReference type="EnsemblMetazoa" id="XP_050507077.1"/>
    </source>
</evidence>
<evidence type="ECO:0000256" key="1">
    <source>
        <dbReference type="SAM" id="Phobius"/>
    </source>
</evidence>
<dbReference type="Proteomes" id="UP001652700">
    <property type="component" value="Unplaced"/>
</dbReference>
<feature type="transmembrane region" description="Helical" evidence="1">
    <location>
        <begin position="37"/>
        <end position="55"/>
    </location>
</feature>